<keyword evidence="2" id="KW-1185">Reference proteome</keyword>
<comment type="caution">
    <text evidence="1">The sequence shown here is derived from an EMBL/GenBank/DDBJ whole genome shotgun (WGS) entry which is preliminary data.</text>
</comment>
<gene>
    <name evidence="1" type="ORF">NKI81_31980</name>
</gene>
<evidence type="ECO:0000313" key="2">
    <source>
        <dbReference type="Proteomes" id="UP001480082"/>
    </source>
</evidence>
<accession>A0ACC6T964</accession>
<proteinExistence type="predicted"/>
<protein>
    <submittedName>
        <fullName evidence="1">Rieske (2Fe-2S) protein</fullName>
    </submittedName>
</protein>
<sequence>MRPYPTGSWMPIALSADLPAGTVMPAQSPAGPVALWRSRSGRAAAFADRCPHRGMRLSRGFVRGETLSCIYHGWRYAQEGNCLRIPAHPGLTPPDTIRVAMQPVEDGDGIIWISAGEPAAGPPRFDGLAPLRSMMAETDIAALEAAAGTKSAAGLLDYTHNAQTVQLLLAPEGQARTLMHVLVDEDSNPTQRIAASRAAEALRRAAEHISRSGIAQ</sequence>
<dbReference type="Proteomes" id="UP001480082">
    <property type="component" value="Unassembled WGS sequence"/>
</dbReference>
<name>A0ACC6T964_9HYPH</name>
<organism evidence="1 2">
    <name type="scientific">Mesorhizobium australicum</name>
    <dbReference type="NCBI Taxonomy" id="536018"/>
    <lineage>
        <taxon>Bacteria</taxon>
        <taxon>Pseudomonadati</taxon>
        <taxon>Pseudomonadota</taxon>
        <taxon>Alphaproteobacteria</taxon>
        <taxon>Hyphomicrobiales</taxon>
        <taxon>Phyllobacteriaceae</taxon>
        <taxon>Mesorhizobium</taxon>
    </lineage>
</organism>
<evidence type="ECO:0000313" key="1">
    <source>
        <dbReference type="EMBL" id="MER9288442.1"/>
    </source>
</evidence>
<dbReference type="EMBL" id="JAMYRI010000037">
    <property type="protein sequence ID" value="MER9288442.1"/>
    <property type="molecule type" value="Genomic_DNA"/>
</dbReference>
<reference evidence="1 2" key="1">
    <citation type="journal article" date="2024" name="Proc. Natl. Acad. Sci. U.S.A.">
        <title>The evolutionary genomics of adaptation to stress in wild rhizobium bacteria.</title>
        <authorList>
            <person name="Kehlet-Delgado H."/>
            <person name="Montoya A.P."/>
            <person name="Jensen K.T."/>
            <person name="Wendlandt C.E."/>
            <person name="Dexheimer C."/>
            <person name="Roberts M."/>
            <person name="Torres Martinez L."/>
            <person name="Friesen M.L."/>
            <person name="Griffitts J.S."/>
            <person name="Porter S.S."/>
        </authorList>
    </citation>
    <scope>NUCLEOTIDE SEQUENCE [LARGE SCALE GENOMIC DNA]</scope>
    <source>
        <strain evidence="1 2">M0468</strain>
    </source>
</reference>